<dbReference type="SUPFAM" id="SSF50475">
    <property type="entry name" value="FMN-binding split barrel"/>
    <property type="match status" value="1"/>
</dbReference>
<dbReference type="Gene3D" id="2.30.110.10">
    <property type="entry name" value="Electron Transport, Fmn-binding Protein, Chain A"/>
    <property type="match status" value="1"/>
</dbReference>
<reference evidence="1 2" key="1">
    <citation type="submission" date="2020-07" db="EMBL/GenBank/DDBJ databases">
        <title>Sequencing the genomes of 1000 actinobacteria strains.</title>
        <authorList>
            <person name="Klenk H.-P."/>
        </authorList>
    </citation>
    <scope>NUCLEOTIDE SEQUENCE [LARGE SCALE GENOMIC DNA]</scope>
    <source>
        <strain evidence="1 2">DSM 26487</strain>
    </source>
</reference>
<dbReference type="NCBIfam" id="TIGR00026">
    <property type="entry name" value="hi_GC_TIGR00026"/>
    <property type="match status" value="1"/>
</dbReference>
<dbReference type="AlphaFoldDB" id="A0A7Z0DJM2"/>
<dbReference type="Proteomes" id="UP000564496">
    <property type="component" value="Unassembled WGS sequence"/>
</dbReference>
<evidence type="ECO:0000313" key="1">
    <source>
        <dbReference type="EMBL" id="NYI76825.1"/>
    </source>
</evidence>
<accession>A0A7Z0DJM2</accession>
<protein>
    <submittedName>
        <fullName evidence="1">Deazaflavin-dependent oxidoreductase (Nitroreductase family)</fullName>
    </submittedName>
</protein>
<evidence type="ECO:0000313" key="2">
    <source>
        <dbReference type="Proteomes" id="UP000564496"/>
    </source>
</evidence>
<dbReference type="InterPro" id="IPR004378">
    <property type="entry name" value="F420H2_quin_Rdtase"/>
</dbReference>
<comment type="caution">
    <text evidence="1">The sequence shown here is derived from an EMBL/GenBank/DDBJ whole genome shotgun (WGS) entry which is preliminary data.</text>
</comment>
<keyword evidence="2" id="KW-1185">Reference proteome</keyword>
<sequence length="117" mass="12954">MLMLEHIGRRSGVPRYVCLEVVERPSVDEIVVVSGFGTAAQWYRNLLAEPACRVSIGKRTSVAAQARFLSEEEAVAALGRYQEAHPKAWQRLRGAIETAVGHEVEVLPMVNLRLLGD</sequence>
<dbReference type="EMBL" id="JACBZR010000001">
    <property type="protein sequence ID" value="NYI76825.1"/>
    <property type="molecule type" value="Genomic_DNA"/>
</dbReference>
<name>A0A7Z0DJM2_9ACTN</name>
<dbReference type="InterPro" id="IPR012349">
    <property type="entry name" value="Split_barrel_FMN-bd"/>
</dbReference>
<gene>
    <name evidence="1" type="ORF">BJ988_001473</name>
</gene>
<proteinExistence type="predicted"/>
<organism evidence="1 2">
    <name type="scientific">Nocardioides panzhihuensis</name>
    <dbReference type="NCBI Taxonomy" id="860243"/>
    <lineage>
        <taxon>Bacteria</taxon>
        <taxon>Bacillati</taxon>
        <taxon>Actinomycetota</taxon>
        <taxon>Actinomycetes</taxon>
        <taxon>Propionibacteriales</taxon>
        <taxon>Nocardioidaceae</taxon>
        <taxon>Nocardioides</taxon>
    </lineage>
</organism>
<dbReference type="Pfam" id="PF04075">
    <property type="entry name" value="F420H2_quin_red"/>
    <property type="match status" value="1"/>
</dbReference>
<dbReference type="GO" id="GO:0016491">
    <property type="term" value="F:oxidoreductase activity"/>
    <property type="evidence" value="ECO:0007669"/>
    <property type="project" value="InterPro"/>
</dbReference>